<reference evidence="2 3" key="1">
    <citation type="journal article" date="2016" name="Arch. Microbiol.">
        <title>Streptomyces zhihengii sp. nov., isolated from rhizospheric soil of Psammosilene tunicoides.</title>
        <authorList>
            <person name="Huang M.J."/>
            <person name="Fei J.J."/>
            <person name="Salam N."/>
            <person name="Kim C.J."/>
            <person name="Hozzein W.N."/>
            <person name="Xiao M."/>
            <person name="Huang H.Q."/>
            <person name="Li W.J."/>
        </authorList>
    </citation>
    <scope>NUCLEOTIDE SEQUENCE [LARGE SCALE GENOMIC DNA]</scope>
    <source>
        <strain evidence="2 3">YIM T102</strain>
    </source>
</reference>
<dbReference type="EMBL" id="JAFEJA010000002">
    <property type="protein sequence ID" value="MBM9623876.1"/>
    <property type="molecule type" value="Genomic_DNA"/>
</dbReference>
<comment type="caution">
    <text evidence="2">The sequence shown here is derived from an EMBL/GenBank/DDBJ whole genome shotgun (WGS) entry which is preliminary data.</text>
</comment>
<dbReference type="InterPro" id="IPR036513">
    <property type="entry name" value="STAS_dom_sf"/>
</dbReference>
<dbReference type="RefSeq" id="WP_205377946.1">
    <property type="nucleotide sequence ID" value="NZ_JAFEJA010000002.1"/>
</dbReference>
<evidence type="ECO:0000259" key="1">
    <source>
        <dbReference type="PROSITE" id="PS50801"/>
    </source>
</evidence>
<dbReference type="CDD" id="cd07043">
    <property type="entry name" value="STAS_anti-anti-sigma_factors"/>
    <property type="match status" value="1"/>
</dbReference>
<feature type="domain" description="STAS" evidence="1">
    <location>
        <begin position="1"/>
        <end position="60"/>
    </location>
</feature>
<keyword evidence="3" id="KW-1185">Reference proteome</keyword>
<evidence type="ECO:0000313" key="2">
    <source>
        <dbReference type="EMBL" id="MBM9623876.1"/>
    </source>
</evidence>
<dbReference type="Gene3D" id="3.30.750.24">
    <property type="entry name" value="STAS domain"/>
    <property type="match status" value="1"/>
</dbReference>
<gene>
    <name evidence="2" type="ORF">JE024_35410</name>
</gene>
<dbReference type="InterPro" id="IPR002645">
    <property type="entry name" value="STAS_dom"/>
</dbReference>
<protein>
    <submittedName>
        <fullName evidence="2">STAS domain-containing protein</fullName>
    </submittedName>
</protein>
<organism evidence="2 3">
    <name type="scientific">Streptomyces zhihengii</name>
    <dbReference type="NCBI Taxonomy" id="1818004"/>
    <lineage>
        <taxon>Bacteria</taxon>
        <taxon>Bacillati</taxon>
        <taxon>Actinomycetota</taxon>
        <taxon>Actinomycetes</taxon>
        <taxon>Kitasatosporales</taxon>
        <taxon>Streptomycetaceae</taxon>
        <taxon>Streptomyces</taxon>
    </lineage>
</organism>
<dbReference type="PROSITE" id="PS50801">
    <property type="entry name" value="STAS"/>
    <property type="match status" value="1"/>
</dbReference>
<name>A0ABS2V221_9ACTN</name>
<dbReference type="SUPFAM" id="SSF52091">
    <property type="entry name" value="SpoIIaa-like"/>
    <property type="match status" value="1"/>
</dbReference>
<dbReference type="Proteomes" id="UP000664109">
    <property type="component" value="Unassembled WGS sequence"/>
</dbReference>
<sequence length="106" mass="11905">MNITTEIHGNAATLTPRGDIDYQHLDLLRATLHQLPPTVTDVAWDLRDTPFVDVAALHLLSTPSDPQRATSLTNLQPQHRRLLDIACELFPDADFDRYRPGEHQAA</sequence>
<proteinExistence type="predicted"/>
<accession>A0ABS2V221</accession>
<evidence type="ECO:0000313" key="3">
    <source>
        <dbReference type="Proteomes" id="UP000664109"/>
    </source>
</evidence>